<dbReference type="OrthoDB" id="194358at2759"/>
<feature type="repeat" description="ANK" evidence="3">
    <location>
        <begin position="31"/>
        <end position="63"/>
    </location>
</feature>
<dbReference type="PANTHER" id="PTHR24171">
    <property type="entry name" value="ANKYRIN REPEAT DOMAIN-CONTAINING PROTEIN 39-RELATED"/>
    <property type="match status" value="1"/>
</dbReference>
<dbReference type="Pfam" id="PF12796">
    <property type="entry name" value="Ank_2"/>
    <property type="match status" value="1"/>
</dbReference>
<dbReference type="AlphaFoldDB" id="A0A6A4GDY8"/>
<gene>
    <name evidence="4" type="ORF">BT96DRAFT_735848</name>
</gene>
<evidence type="ECO:0000313" key="4">
    <source>
        <dbReference type="EMBL" id="KAE9383772.1"/>
    </source>
</evidence>
<organism evidence="4 5">
    <name type="scientific">Gymnopus androsaceus JB14</name>
    <dbReference type="NCBI Taxonomy" id="1447944"/>
    <lineage>
        <taxon>Eukaryota</taxon>
        <taxon>Fungi</taxon>
        <taxon>Dikarya</taxon>
        <taxon>Basidiomycota</taxon>
        <taxon>Agaricomycotina</taxon>
        <taxon>Agaricomycetes</taxon>
        <taxon>Agaricomycetidae</taxon>
        <taxon>Agaricales</taxon>
        <taxon>Marasmiineae</taxon>
        <taxon>Omphalotaceae</taxon>
        <taxon>Gymnopus</taxon>
    </lineage>
</organism>
<evidence type="ECO:0000256" key="2">
    <source>
        <dbReference type="ARBA" id="ARBA00023043"/>
    </source>
</evidence>
<reference evidence="4" key="1">
    <citation type="journal article" date="2019" name="Environ. Microbiol.">
        <title>Fungal ecological strategies reflected in gene transcription - a case study of two litter decomposers.</title>
        <authorList>
            <person name="Barbi F."/>
            <person name="Kohler A."/>
            <person name="Barry K."/>
            <person name="Baskaran P."/>
            <person name="Daum C."/>
            <person name="Fauchery L."/>
            <person name="Ihrmark K."/>
            <person name="Kuo A."/>
            <person name="LaButti K."/>
            <person name="Lipzen A."/>
            <person name="Morin E."/>
            <person name="Grigoriev I.V."/>
            <person name="Henrissat B."/>
            <person name="Lindahl B."/>
            <person name="Martin F."/>
        </authorList>
    </citation>
    <scope>NUCLEOTIDE SEQUENCE</scope>
    <source>
        <strain evidence="4">JB14</strain>
    </source>
</reference>
<dbReference type="Proteomes" id="UP000799118">
    <property type="component" value="Unassembled WGS sequence"/>
</dbReference>
<keyword evidence="5" id="KW-1185">Reference proteome</keyword>
<dbReference type="InterPro" id="IPR036770">
    <property type="entry name" value="Ankyrin_rpt-contain_sf"/>
</dbReference>
<feature type="non-terminal residue" evidence="4">
    <location>
        <position position="1"/>
    </location>
</feature>
<name>A0A6A4GDY8_9AGAR</name>
<feature type="repeat" description="ANK" evidence="3">
    <location>
        <begin position="1"/>
        <end position="30"/>
    </location>
</feature>
<dbReference type="EMBL" id="ML770333">
    <property type="protein sequence ID" value="KAE9383772.1"/>
    <property type="molecule type" value="Genomic_DNA"/>
</dbReference>
<protein>
    <submittedName>
        <fullName evidence="4">Ankyrin</fullName>
    </submittedName>
</protein>
<evidence type="ECO:0000313" key="5">
    <source>
        <dbReference type="Proteomes" id="UP000799118"/>
    </source>
</evidence>
<dbReference type="Gene3D" id="1.25.40.20">
    <property type="entry name" value="Ankyrin repeat-containing domain"/>
    <property type="match status" value="2"/>
</dbReference>
<dbReference type="PROSITE" id="PS50088">
    <property type="entry name" value="ANK_REPEAT"/>
    <property type="match status" value="2"/>
</dbReference>
<dbReference type="SMART" id="SM00248">
    <property type="entry name" value="ANK"/>
    <property type="match status" value="2"/>
</dbReference>
<dbReference type="PROSITE" id="PS50297">
    <property type="entry name" value="ANK_REP_REGION"/>
    <property type="match status" value="2"/>
</dbReference>
<evidence type="ECO:0000256" key="1">
    <source>
        <dbReference type="ARBA" id="ARBA00022737"/>
    </source>
</evidence>
<evidence type="ECO:0000256" key="3">
    <source>
        <dbReference type="PROSITE-ProRule" id="PRU00023"/>
    </source>
</evidence>
<feature type="non-terminal residue" evidence="4">
    <location>
        <position position="67"/>
    </location>
</feature>
<accession>A0A6A4GDY8</accession>
<proteinExistence type="predicted"/>
<sequence>TALSQAAQNGFIDVVKLLIVNNAEIEIPDDAGYTPLLIAAEKSHMNIVSLLLENGANVNAQTVKGRT</sequence>
<keyword evidence="2 3" id="KW-0040">ANK repeat</keyword>
<keyword evidence="1" id="KW-0677">Repeat</keyword>
<dbReference type="InterPro" id="IPR002110">
    <property type="entry name" value="Ankyrin_rpt"/>
</dbReference>
<dbReference type="SUPFAM" id="SSF48403">
    <property type="entry name" value="Ankyrin repeat"/>
    <property type="match status" value="1"/>
</dbReference>